<gene>
    <name evidence="1" type="ORF">KP803_21545</name>
</gene>
<sequence>MTMENSTDSVQQSVSLLDCDELRFVAKATIQSQHASNYITVLCRHFARKVDAKWDETNGIVNFPVGVTSMNANVEENELTFVCASMSAEQLEHQKSIISQHMDTYSRREQLDIKWRAV</sequence>
<accession>A0A9X1XMV7</accession>
<dbReference type="InterPro" id="IPR014543">
    <property type="entry name" value="UCP028291"/>
</dbReference>
<dbReference type="Proteomes" id="UP001139559">
    <property type="component" value="Unassembled WGS sequence"/>
</dbReference>
<dbReference type="EMBL" id="JAJHVV010000023">
    <property type="protein sequence ID" value="MCK6265847.1"/>
    <property type="molecule type" value="Genomic_DNA"/>
</dbReference>
<dbReference type="Pfam" id="PF09981">
    <property type="entry name" value="DUF2218"/>
    <property type="match status" value="1"/>
</dbReference>
<protein>
    <submittedName>
        <fullName evidence="1">DUF2218 domain-containing protein</fullName>
    </submittedName>
</protein>
<dbReference type="Gene3D" id="3.30.310.50">
    <property type="entry name" value="Alpha-D-phosphohexomutase, C-terminal domain"/>
    <property type="match status" value="1"/>
</dbReference>
<comment type="caution">
    <text evidence="1">The sequence shown here is derived from an EMBL/GenBank/DDBJ whole genome shotgun (WGS) entry which is preliminary data.</text>
</comment>
<evidence type="ECO:0000313" key="1">
    <source>
        <dbReference type="EMBL" id="MCK6265847.1"/>
    </source>
</evidence>
<dbReference type="AlphaFoldDB" id="A0A9X1XMV7"/>
<keyword evidence="2" id="KW-1185">Reference proteome</keyword>
<reference evidence="1" key="1">
    <citation type="submission" date="2021-11" db="EMBL/GenBank/DDBJ databases">
        <title>Vibrio ZSDE26 sp. nov. and Vibrio ZSDZ34 sp. nov., isolated from coastal seawater in Qingdao.</title>
        <authorList>
            <person name="Zhang P."/>
        </authorList>
    </citation>
    <scope>NUCLEOTIDE SEQUENCE</scope>
    <source>
        <strain evidence="1">ZSDE26</strain>
    </source>
</reference>
<dbReference type="RefSeq" id="WP_248010910.1">
    <property type="nucleotide sequence ID" value="NZ_JAJHVV010000023.1"/>
</dbReference>
<evidence type="ECO:0000313" key="2">
    <source>
        <dbReference type="Proteomes" id="UP001139559"/>
    </source>
</evidence>
<organism evidence="1 2">
    <name type="scientific">Vibrio amylolyticus</name>
    <dbReference type="NCBI Taxonomy" id="2847292"/>
    <lineage>
        <taxon>Bacteria</taxon>
        <taxon>Pseudomonadati</taxon>
        <taxon>Pseudomonadota</taxon>
        <taxon>Gammaproteobacteria</taxon>
        <taxon>Vibrionales</taxon>
        <taxon>Vibrionaceae</taxon>
        <taxon>Vibrio</taxon>
    </lineage>
</organism>
<dbReference type="PIRSF" id="PIRSF028291">
    <property type="entry name" value="UCP028291"/>
    <property type="match status" value="1"/>
</dbReference>
<proteinExistence type="predicted"/>
<name>A0A9X1XMV7_9VIBR</name>